<evidence type="ECO:0000256" key="4">
    <source>
        <dbReference type="ARBA" id="ARBA00038652"/>
    </source>
</evidence>
<name>A0A329UQZ2_9FIRM</name>
<comment type="similarity">
    <text evidence="1">Belongs to the type-I restriction system S methylase family.</text>
</comment>
<gene>
    <name evidence="7" type="ORF">C4N23_01030</name>
</gene>
<evidence type="ECO:0000256" key="1">
    <source>
        <dbReference type="ARBA" id="ARBA00010923"/>
    </source>
</evidence>
<evidence type="ECO:0000313" key="7">
    <source>
        <dbReference type="EMBL" id="RAW63629.1"/>
    </source>
</evidence>
<dbReference type="AlphaFoldDB" id="A0A329UQZ2"/>
<comment type="caution">
    <text evidence="7">The sequence shown here is derived from an EMBL/GenBank/DDBJ whole genome shotgun (WGS) entry which is preliminary data.</text>
</comment>
<feature type="region of interest" description="Disordered" evidence="5">
    <location>
        <begin position="397"/>
        <end position="424"/>
    </location>
</feature>
<dbReference type="SUPFAM" id="SSF116734">
    <property type="entry name" value="DNA methylase specificity domain"/>
    <property type="match status" value="2"/>
</dbReference>
<dbReference type="PANTHER" id="PTHR43140:SF1">
    <property type="entry name" value="TYPE I RESTRICTION ENZYME ECOKI SPECIFICITY SUBUNIT"/>
    <property type="match status" value="1"/>
</dbReference>
<reference evidence="7 8" key="1">
    <citation type="submission" date="2018-02" db="EMBL/GenBank/DDBJ databases">
        <title>Complete genome sequencing of Faecalibacterium prausnitzii strains isolated from the human gut.</title>
        <authorList>
            <person name="Fitzgerald B.C."/>
            <person name="Shkoporov A.N."/>
            <person name="Ross P.R."/>
            <person name="Hill C."/>
        </authorList>
    </citation>
    <scope>NUCLEOTIDE SEQUENCE [LARGE SCALE GENOMIC DNA]</scope>
    <source>
        <strain evidence="7 8">APC922/41-1</strain>
    </source>
</reference>
<dbReference type="GO" id="GO:0009307">
    <property type="term" value="P:DNA restriction-modification system"/>
    <property type="evidence" value="ECO:0007669"/>
    <property type="project" value="UniProtKB-KW"/>
</dbReference>
<keyword evidence="7" id="KW-0255">Endonuclease</keyword>
<feature type="compositionally biased region" description="Basic and acidic residues" evidence="5">
    <location>
        <begin position="400"/>
        <end position="418"/>
    </location>
</feature>
<keyword evidence="8" id="KW-1185">Reference proteome</keyword>
<evidence type="ECO:0000313" key="8">
    <source>
        <dbReference type="Proteomes" id="UP000250429"/>
    </source>
</evidence>
<protein>
    <submittedName>
        <fullName evidence="7">Restriction endonuclease subunit S</fullName>
    </submittedName>
</protein>
<dbReference type="EMBL" id="PRLC01000001">
    <property type="protein sequence ID" value="RAW63629.1"/>
    <property type="molecule type" value="Genomic_DNA"/>
</dbReference>
<dbReference type="InterPro" id="IPR044946">
    <property type="entry name" value="Restrct_endonuc_typeI_TRD_sf"/>
</dbReference>
<dbReference type="Pfam" id="PF01420">
    <property type="entry name" value="Methylase_S"/>
    <property type="match status" value="2"/>
</dbReference>
<proteinExistence type="inferred from homology"/>
<feature type="domain" description="Type I restriction modification DNA specificity" evidence="6">
    <location>
        <begin position="215"/>
        <end position="373"/>
    </location>
</feature>
<feature type="domain" description="Type I restriction modification DNA specificity" evidence="6">
    <location>
        <begin position="13"/>
        <end position="194"/>
    </location>
</feature>
<dbReference type="RefSeq" id="WP_112143445.1">
    <property type="nucleotide sequence ID" value="NZ_PRLC01000001.1"/>
</dbReference>
<dbReference type="GO" id="GO:0004519">
    <property type="term" value="F:endonuclease activity"/>
    <property type="evidence" value="ECO:0007669"/>
    <property type="project" value="UniProtKB-KW"/>
</dbReference>
<evidence type="ECO:0000256" key="3">
    <source>
        <dbReference type="ARBA" id="ARBA00023125"/>
    </source>
</evidence>
<evidence type="ECO:0000259" key="6">
    <source>
        <dbReference type="Pfam" id="PF01420"/>
    </source>
</evidence>
<dbReference type="Gene3D" id="3.90.220.20">
    <property type="entry name" value="DNA methylase specificity domains"/>
    <property type="match status" value="2"/>
</dbReference>
<dbReference type="GO" id="GO:0003677">
    <property type="term" value="F:DNA binding"/>
    <property type="evidence" value="ECO:0007669"/>
    <property type="project" value="UniProtKB-KW"/>
</dbReference>
<dbReference type="InterPro" id="IPR000055">
    <property type="entry name" value="Restrct_endonuc_typeI_TRD"/>
</dbReference>
<keyword evidence="2" id="KW-0680">Restriction system</keyword>
<dbReference type="CDD" id="cd17269">
    <property type="entry name" value="RMtype1_S_PluTORF4319P-TRD2-CR2_like"/>
    <property type="match status" value="1"/>
</dbReference>
<evidence type="ECO:0000256" key="5">
    <source>
        <dbReference type="SAM" id="MobiDB-lite"/>
    </source>
</evidence>
<dbReference type="Proteomes" id="UP000250429">
    <property type="component" value="Unassembled WGS sequence"/>
</dbReference>
<comment type="subunit">
    <text evidence="4">The methyltransferase is composed of M and S polypeptides.</text>
</comment>
<sequence length="424" mass="48591">MSKLDELLRELCPDGVEYKRFDEVCTLNARIGWQRLTKAEYMSKGDYLLITGTDFTETHEIDYSTCVYVTEERYKQDLKIQLKNGDILITKDGTLGKVAQVKGLEMPATLNGGVFVVRCKDGSLENRFILHYLLSNHFQSVVEQQKTGSTISHLTQTLFSRLMIPIPPLEIQREIVRILDNFTNLTSELTSELTARGIQYSYYRNKLLTFHANTKIVQLADIADIGTGSSNTNEAVEDGKYPFFVRSQEPLRKNDYEYDETAIITAGDGVGVGKVYHYIEGKYALHQRAYRIHINTPEVMSKYYFHYMKAKFLPYIQKTMFQGSVASIRRPMLNAFPVPVPPLDVQKRIVNVLDNFEKICSDLNIGLPAEIEARQKQYEYYRDKLLTFAETGNTILSRAEQSRAEQSRAEQSRAEQSRAEQSTD</sequence>
<accession>A0A329UQZ2</accession>
<organism evidence="7 8">
    <name type="scientific">Faecalibacterium hattorii</name>
    <dbReference type="NCBI Taxonomy" id="2935520"/>
    <lineage>
        <taxon>Bacteria</taxon>
        <taxon>Bacillati</taxon>
        <taxon>Bacillota</taxon>
        <taxon>Clostridia</taxon>
        <taxon>Eubacteriales</taxon>
        <taxon>Oscillospiraceae</taxon>
        <taxon>Faecalibacterium</taxon>
    </lineage>
</organism>
<keyword evidence="3" id="KW-0238">DNA-binding</keyword>
<keyword evidence="7" id="KW-0540">Nuclease</keyword>
<dbReference type="InterPro" id="IPR051212">
    <property type="entry name" value="Type-I_RE_S_subunit"/>
</dbReference>
<keyword evidence="7" id="KW-0378">Hydrolase</keyword>
<evidence type="ECO:0000256" key="2">
    <source>
        <dbReference type="ARBA" id="ARBA00022747"/>
    </source>
</evidence>
<dbReference type="PANTHER" id="PTHR43140">
    <property type="entry name" value="TYPE-1 RESTRICTION ENZYME ECOKI SPECIFICITY PROTEIN"/>
    <property type="match status" value="1"/>
</dbReference>